<sequence length="499" mass="57877">MKKNTKKTAPKKKVIIKKKTKTSPIKKSVKKEKNKTTNKTTKKTVKKIVKKTIPKEVSEKKTKKIIKKPAAKKVGKKNSTKKIAKTSTKKFIDMRSLSAKEKIEEKKRREIKNAKDKKERQKRIEKNKAKIERDKKKVKVKTRLTKTEENRLEKENEIIKKGKERGFITYDDIIKIFPDLERDISYLDELYEKLSIAGVDVLDGSNLLDMDEDLNKLGGDESGRDSIQIYLKEIGQYPLLTSEEEKELAKRIEMGDDEAKSILMKSNLRLVVTFAKKYVGRSPNLTLLDLIQEGNLGLYKAVEKYDFSKGYKFSTYACWWIRQGITRALADQSRTIRIPVHMVETIAKYKQVLRRLSQDLGREPLSEEIADEMGVDVEKIHVIENIDQETLSLEKPTGDDDDKSSLGEFVFDDKILSPDQEASRRILADQINEILMDLSEKERKIVEMRNGLGIYNGVMHTLEEVGEEFQVTRERIRQIEAKVHEKIRDHEKAYRLKNF</sequence>
<dbReference type="PANTHER" id="PTHR30603:SF60">
    <property type="entry name" value="RNA POLYMERASE SIGMA FACTOR RPOD"/>
    <property type="match status" value="1"/>
</dbReference>
<feature type="coiled-coil region" evidence="6">
    <location>
        <begin position="97"/>
        <end position="157"/>
    </location>
</feature>
<keyword evidence="6" id="KW-0175">Coiled coil</keyword>
<gene>
    <name evidence="9" type="primary">rpoD_3</name>
    <name evidence="9" type="ORF">SDC9_07818</name>
</gene>
<dbReference type="SUPFAM" id="SSF88659">
    <property type="entry name" value="Sigma3 and sigma4 domains of RNA polymerase sigma factors"/>
    <property type="match status" value="2"/>
</dbReference>
<dbReference type="NCBIfam" id="TIGR02937">
    <property type="entry name" value="sigma70-ECF"/>
    <property type="match status" value="1"/>
</dbReference>
<evidence type="ECO:0000256" key="3">
    <source>
        <dbReference type="ARBA" id="ARBA00023082"/>
    </source>
</evidence>
<keyword evidence="5" id="KW-0804">Transcription</keyword>
<feature type="region of interest" description="Disordered" evidence="7">
    <location>
        <begin position="1"/>
        <end position="46"/>
    </location>
</feature>
<evidence type="ECO:0000256" key="2">
    <source>
        <dbReference type="ARBA" id="ARBA00023015"/>
    </source>
</evidence>
<evidence type="ECO:0000256" key="7">
    <source>
        <dbReference type="SAM" id="MobiDB-lite"/>
    </source>
</evidence>
<evidence type="ECO:0000256" key="5">
    <source>
        <dbReference type="ARBA" id="ARBA00023163"/>
    </source>
</evidence>
<dbReference type="GO" id="GO:0016987">
    <property type="term" value="F:sigma factor activity"/>
    <property type="evidence" value="ECO:0007669"/>
    <property type="project" value="UniProtKB-KW"/>
</dbReference>
<evidence type="ECO:0000256" key="1">
    <source>
        <dbReference type="ARBA" id="ARBA00007788"/>
    </source>
</evidence>
<evidence type="ECO:0000313" key="9">
    <source>
        <dbReference type="EMBL" id="MPL62213.1"/>
    </source>
</evidence>
<accession>A0A644T5L9</accession>
<dbReference type="InterPro" id="IPR013325">
    <property type="entry name" value="RNA_pol_sigma_r2"/>
</dbReference>
<comment type="caution">
    <text evidence="9">The sequence shown here is derived from an EMBL/GenBank/DDBJ whole genome shotgun (WGS) entry which is preliminary data.</text>
</comment>
<dbReference type="InterPro" id="IPR009042">
    <property type="entry name" value="RNA_pol_sigma70_r1_2"/>
</dbReference>
<dbReference type="InterPro" id="IPR042189">
    <property type="entry name" value="RNA_pol_sigma_70_r1_1_sf"/>
</dbReference>
<dbReference type="PRINTS" id="PR00046">
    <property type="entry name" value="SIGMA70FCT"/>
</dbReference>
<dbReference type="GO" id="GO:0003677">
    <property type="term" value="F:DNA binding"/>
    <property type="evidence" value="ECO:0007669"/>
    <property type="project" value="UniProtKB-KW"/>
</dbReference>
<dbReference type="PANTHER" id="PTHR30603">
    <property type="entry name" value="RNA POLYMERASE SIGMA FACTOR RPO"/>
    <property type="match status" value="1"/>
</dbReference>
<dbReference type="Gene3D" id="1.10.10.10">
    <property type="entry name" value="Winged helix-like DNA-binding domain superfamily/Winged helix DNA-binding domain"/>
    <property type="match status" value="2"/>
</dbReference>
<reference evidence="9" key="1">
    <citation type="submission" date="2019-08" db="EMBL/GenBank/DDBJ databases">
        <authorList>
            <person name="Kucharzyk K."/>
            <person name="Murdoch R.W."/>
            <person name="Higgins S."/>
            <person name="Loffler F."/>
        </authorList>
    </citation>
    <scope>NUCLEOTIDE SEQUENCE</scope>
</reference>
<dbReference type="InterPro" id="IPR050239">
    <property type="entry name" value="Sigma-70_RNA_pol_init_factors"/>
</dbReference>
<dbReference type="Gene3D" id="1.10.220.120">
    <property type="entry name" value="Sigma-70 factor, region 1.1"/>
    <property type="match status" value="1"/>
</dbReference>
<dbReference type="CDD" id="cd06171">
    <property type="entry name" value="Sigma70_r4"/>
    <property type="match status" value="1"/>
</dbReference>
<dbReference type="PROSITE" id="PS00715">
    <property type="entry name" value="SIGMA70_1"/>
    <property type="match status" value="1"/>
</dbReference>
<dbReference type="InterPro" id="IPR013324">
    <property type="entry name" value="RNA_pol_sigma_r3/r4-like"/>
</dbReference>
<evidence type="ECO:0000259" key="8">
    <source>
        <dbReference type="PROSITE" id="PS00715"/>
    </source>
</evidence>
<dbReference type="EMBL" id="VSSQ01000017">
    <property type="protein sequence ID" value="MPL62213.1"/>
    <property type="molecule type" value="Genomic_DNA"/>
</dbReference>
<proteinExistence type="inferred from homology"/>
<dbReference type="AlphaFoldDB" id="A0A644T5L9"/>
<keyword evidence="2" id="KW-0805">Transcription regulation</keyword>
<dbReference type="Pfam" id="PF00140">
    <property type="entry name" value="Sigma70_r1_2"/>
    <property type="match status" value="1"/>
</dbReference>
<feature type="domain" description="RNA polymerase sigma-70" evidence="8">
    <location>
        <begin position="289"/>
        <end position="302"/>
    </location>
</feature>
<organism evidence="9">
    <name type="scientific">bioreactor metagenome</name>
    <dbReference type="NCBI Taxonomy" id="1076179"/>
    <lineage>
        <taxon>unclassified sequences</taxon>
        <taxon>metagenomes</taxon>
        <taxon>ecological metagenomes</taxon>
    </lineage>
</organism>
<dbReference type="InterPro" id="IPR014284">
    <property type="entry name" value="RNA_pol_sigma-70_dom"/>
</dbReference>
<dbReference type="Pfam" id="PF03979">
    <property type="entry name" value="Sigma70_r1_1"/>
    <property type="match status" value="1"/>
</dbReference>
<dbReference type="Pfam" id="PF04539">
    <property type="entry name" value="Sigma70_r3"/>
    <property type="match status" value="1"/>
</dbReference>
<protein>
    <submittedName>
        <fullName evidence="9">RNA polymerase sigma factor RpoD</fullName>
    </submittedName>
</protein>
<dbReference type="Gene3D" id="1.10.601.10">
    <property type="entry name" value="RNA Polymerase Primary Sigma Factor"/>
    <property type="match status" value="2"/>
</dbReference>
<dbReference type="SUPFAM" id="SSF88946">
    <property type="entry name" value="Sigma2 domain of RNA polymerase sigma factors"/>
    <property type="match status" value="1"/>
</dbReference>
<dbReference type="Pfam" id="PF04545">
    <property type="entry name" value="Sigma70_r4"/>
    <property type="match status" value="1"/>
</dbReference>
<keyword evidence="4" id="KW-0238">DNA-binding</keyword>
<dbReference type="Pfam" id="PF04542">
    <property type="entry name" value="Sigma70_r2"/>
    <property type="match status" value="1"/>
</dbReference>
<dbReference type="InterPro" id="IPR007624">
    <property type="entry name" value="RNA_pol_sigma70_r3"/>
</dbReference>
<dbReference type="InterPro" id="IPR000943">
    <property type="entry name" value="RNA_pol_sigma70"/>
</dbReference>
<dbReference type="InterPro" id="IPR007127">
    <property type="entry name" value="RNA_pol_sigma_70_r1_1"/>
</dbReference>
<comment type="similarity">
    <text evidence="1">Belongs to the sigma-70 factor family.</text>
</comment>
<dbReference type="InterPro" id="IPR036388">
    <property type="entry name" value="WH-like_DNA-bd_sf"/>
</dbReference>
<feature type="compositionally biased region" description="Basic residues" evidence="7">
    <location>
        <begin position="1"/>
        <end position="21"/>
    </location>
</feature>
<evidence type="ECO:0000256" key="6">
    <source>
        <dbReference type="SAM" id="Coils"/>
    </source>
</evidence>
<evidence type="ECO:0000256" key="4">
    <source>
        <dbReference type="ARBA" id="ARBA00023125"/>
    </source>
</evidence>
<keyword evidence="3" id="KW-0731">Sigma factor</keyword>
<name>A0A644T5L9_9ZZZZ</name>
<dbReference type="InterPro" id="IPR007630">
    <property type="entry name" value="RNA_pol_sigma70_r4"/>
</dbReference>
<feature type="region of interest" description="Disordered" evidence="7">
    <location>
        <begin position="59"/>
        <end position="83"/>
    </location>
</feature>
<dbReference type="GO" id="GO:0006352">
    <property type="term" value="P:DNA-templated transcription initiation"/>
    <property type="evidence" value="ECO:0007669"/>
    <property type="project" value="InterPro"/>
</dbReference>
<dbReference type="InterPro" id="IPR007627">
    <property type="entry name" value="RNA_pol_sigma70_r2"/>
</dbReference>
<feature type="compositionally biased region" description="Basic residues" evidence="7">
    <location>
        <begin position="61"/>
        <end position="83"/>
    </location>
</feature>